<dbReference type="Proteomes" id="UP001321473">
    <property type="component" value="Unassembled WGS sequence"/>
</dbReference>
<dbReference type="AlphaFoldDB" id="A0AAQ4CXY0"/>
<gene>
    <name evidence="1" type="ORF">V5799_002226</name>
</gene>
<name>A0AAQ4CXY0_AMBAM</name>
<evidence type="ECO:0000313" key="1">
    <source>
        <dbReference type="EMBL" id="KAK8755070.1"/>
    </source>
</evidence>
<accession>A0AAQ4CXY0</accession>
<protein>
    <submittedName>
        <fullName evidence="1">Uncharacterized protein</fullName>
    </submittedName>
</protein>
<dbReference type="EMBL" id="JARKHS020036752">
    <property type="protein sequence ID" value="KAK8755070.1"/>
    <property type="molecule type" value="Genomic_DNA"/>
</dbReference>
<reference evidence="1 2" key="1">
    <citation type="journal article" date="2023" name="Arcadia Sci">
        <title>De novo assembly of a long-read Amblyomma americanum tick genome.</title>
        <authorList>
            <person name="Chou S."/>
            <person name="Poskanzer K.E."/>
            <person name="Rollins M."/>
            <person name="Thuy-Boun P.S."/>
        </authorList>
    </citation>
    <scope>NUCLEOTIDE SEQUENCE [LARGE SCALE GENOMIC DNA]</scope>
    <source>
        <strain evidence="1">F_SG_1</strain>
        <tissue evidence="1">Salivary glands</tissue>
    </source>
</reference>
<organism evidence="1 2">
    <name type="scientific">Amblyomma americanum</name>
    <name type="common">Lone star tick</name>
    <dbReference type="NCBI Taxonomy" id="6943"/>
    <lineage>
        <taxon>Eukaryota</taxon>
        <taxon>Metazoa</taxon>
        <taxon>Ecdysozoa</taxon>
        <taxon>Arthropoda</taxon>
        <taxon>Chelicerata</taxon>
        <taxon>Arachnida</taxon>
        <taxon>Acari</taxon>
        <taxon>Parasitiformes</taxon>
        <taxon>Ixodida</taxon>
        <taxon>Ixodoidea</taxon>
        <taxon>Ixodidae</taxon>
        <taxon>Amblyomminae</taxon>
        <taxon>Amblyomma</taxon>
    </lineage>
</organism>
<evidence type="ECO:0000313" key="2">
    <source>
        <dbReference type="Proteomes" id="UP001321473"/>
    </source>
</evidence>
<sequence length="116" mass="13419">MQLRMRNRHLVVRYTHALKRHRYAECLHRLFHGLQRLGSLVSWLFRGSQDLQEFTVSLITVPGEAAFEATARVFNGAVTILGDVLRVSLYGNRSHCVPTMPYRKFCHCLRPPSPEQ</sequence>
<keyword evidence="2" id="KW-1185">Reference proteome</keyword>
<comment type="caution">
    <text evidence="1">The sequence shown here is derived from an EMBL/GenBank/DDBJ whole genome shotgun (WGS) entry which is preliminary data.</text>
</comment>
<proteinExistence type="predicted"/>